<dbReference type="InterPro" id="IPR002761">
    <property type="entry name" value="Diphthami_syn_dom"/>
</dbReference>
<reference evidence="2 3" key="1">
    <citation type="journal article" date="2010" name="Stand. Genomic Sci.">
        <title>Complete genome sequence of Methanoplanus petrolearius type strain (SEBR 4847).</title>
        <authorList>
            <person name="Brambilla E."/>
            <person name="Djao O.D."/>
            <person name="Daligault H."/>
            <person name="Lapidus A."/>
            <person name="Lucas S."/>
            <person name="Hammon N."/>
            <person name="Nolan M."/>
            <person name="Tice H."/>
            <person name="Cheng J.F."/>
            <person name="Han C."/>
            <person name="Tapia R."/>
            <person name="Goodwin L."/>
            <person name="Pitluck S."/>
            <person name="Liolios K."/>
            <person name="Ivanova N."/>
            <person name="Mavromatis K."/>
            <person name="Mikhailova N."/>
            <person name="Pati A."/>
            <person name="Chen A."/>
            <person name="Palaniappan K."/>
            <person name="Land M."/>
            <person name="Hauser L."/>
            <person name="Chang Y.J."/>
            <person name="Jeffries C.D."/>
            <person name="Rohde M."/>
            <person name="Spring S."/>
            <person name="Sikorski J."/>
            <person name="Goker M."/>
            <person name="Woyke T."/>
            <person name="Bristow J."/>
            <person name="Eisen J.A."/>
            <person name="Markowitz V."/>
            <person name="Hugenholtz P."/>
            <person name="Kyrpides N.C."/>
            <person name="Klenk H.P."/>
        </authorList>
    </citation>
    <scope>NUCLEOTIDE SEQUENCE [LARGE SCALE GENOMIC DNA]</scope>
    <source>
        <strain evidence="3">DSM 11571 / OCM 486 / SEBR 4847</strain>
    </source>
</reference>
<dbReference type="Gene3D" id="3.90.1490.10">
    <property type="entry name" value="putative n-type atp pyrophosphatase, domain 2"/>
    <property type="match status" value="1"/>
</dbReference>
<dbReference type="KEGG" id="mpi:Mpet_1270"/>
<dbReference type="GO" id="GO:0017178">
    <property type="term" value="F:diphthine-ammonia ligase activity"/>
    <property type="evidence" value="ECO:0007669"/>
    <property type="project" value="TreeGrafter"/>
</dbReference>
<dbReference type="NCBIfam" id="TIGR03679">
    <property type="entry name" value="arCOG00187"/>
    <property type="match status" value="1"/>
</dbReference>
<evidence type="ECO:0000259" key="1">
    <source>
        <dbReference type="Pfam" id="PF01902"/>
    </source>
</evidence>
<organism evidence="2 3">
    <name type="scientific">Methanolacinia petrolearia (strain DSM 11571 / OCM 486 / SEBR 4847)</name>
    <name type="common">Methanoplanus petrolearius</name>
    <dbReference type="NCBI Taxonomy" id="679926"/>
    <lineage>
        <taxon>Archaea</taxon>
        <taxon>Methanobacteriati</taxon>
        <taxon>Methanobacteriota</taxon>
        <taxon>Stenosarchaea group</taxon>
        <taxon>Methanomicrobia</taxon>
        <taxon>Methanomicrobiales</taxon>
        <taxon>Methanomicrobiaceae</taxon>
        <taxon>Methanolacinia</taxon>
    </lineage>
</organism>
<proteinExistence type="predicted"/>
<dbReference type="STRING" id="679926.Mpet_1270"/>
<evidence type="ECO:0000313" key="3">
    <source>
        <dbReference type="Proteomes" id="UP000006565"/>
    </source>
</evidence>
<dbReference type="eggNOG" id="arCOG00035">
    <property type="taxonomic scope" value="Archaea"/>
</dbReference>
<dbReference type="InterPro" id="IPR014729">
    <property type="entry name" value="Rossmann-like_a/b/a_fold"/>
</dbReference>
<protein>
    <submittedName>
        <fullName evidence="2">ATP binding protein</fullName>
    </submittedName>
</protein>
<gene>
    <name evidence="2" type="ordered locus">Mpet_1270</name>
</gene>
<dbReference type="EMBL" id="CP002117">
    <property type="protein sequence ID" value="ADN36030.1"/>
    <property type="molecule type" value="Genomic_DNA"/>
</dbReference>
<keyword evidence="3" id="KW-1185">Reference proteome</keyword>
<dbReference type="SUPFAM" id="SSF52402">
    <property type="entry name" value="Adenine nucleotide alpha hydrolases-like"/>
    <property type="match status" value="1"/>
</dbReference>
<dbReference type="Gene3D" id="3.40.50.620">
    <property type="entry name" value="HUPs"/>
    <property type="match status" value="1"/>
</dbReference>
<dbReference type="GO" id="GO:0017183">
    <property type="term" value="P:protein histidyl modification to diphthamide"/>
    <property type="evidence" value="ECO:0007669"/>
    <property type="project" value="TreeGrafter"/>
</dbReference>
<accession>E1RE67</accession>
<dbReference type="RefSeq" id="WP_013329207.1">
    <property type="nucleotide sequence ID" value="NC_014507.1"/>
</dbReference>
<dbReference type="OrthoDB" id="372052at2157"/>
<dbReference type="Proteomes" id="UP000006565">
    <property type="component" value="Chromosome"/>
</dbReference>
<dbReference type="GeneID" id="9743736"/>
<evidence type="ECO:0000313" key="2">
    <source>
        <dbReference type="EMBL" id="ADN36030.1"/>
    </source>
</evidence>
<dbReference type="AlphaFoldDB" id="E1RE67"/>
<dbReference type="InterPro" id="IPR022427">
    <property type="entry name" value="MJ0570_ATP-bd"/>
</dbReference>
<dbReference type="Pfam" id="PF01902">
    <property type="entry name" value="Diphthami_syn_2"/>
    <property type="match status" value="1"/>
</dbReference>
<dbReference type="PANTHER" id="PTHR12196:SF2">
    <property type="entry name" value="DIPHTHINE--AMMONIA LIGASE"/>
    <property type="match status" value="1"/>
</dbReference>
<sequence length="226" mass="25539">MKLGVLFSGGKDSAFACYMAMQHEEVACLISIISENDHSYMFHTPNVNLSTLQAEAAGIPQILIDTPGEEEVELEDLKRGIEEAVDRFGIGGIVTGAVMSVYQAARIQRICHDLDICCFSPLWYTNQEEYMQKITSSGFNVIIAGVFSYPFDERWLGREIDREMIDELKILSEKYAITLSGEGGEYESFVLDAPFFSKRIVIDESESFCRNYNGRFIIKKAHLEDK</sequence>
<dbReference type="HOGENOM" id="CLU_010289_0_2_2"/>
<feature type="domain" description="Diphthamide synthase" evidence="1">
    <location>
        <begin position="1"/>
        <end position="222"/>
    </location>
</feature>
<dbReference type="NCBIfam" id="TIGR00290">
    <property type="entry name" value="MJ0570_dom"/>
    <property type="match status" value="1"/>
</dbReference>
<dbReference type="CDD" id="cd01994">
    <property type="entry name" value="AANH_PF0828-like"/>
    <property type="match status" value="1"/>
</dbReference>
<dbReference type="PANTHER" id="PTHR12196">
    <property type="entry name" value="DOMAIN OF UNKNOWN FUNCTION 71 DUF71 -CONTAINING PROTEIN"/>
    <property type="match status" value="1"/>
</dbReference>
<name>E1RE67_METP4</name>
<dbReference type="InterPro" id="IPR030662">
    <property type="entry name" value="DPH6/MJ0570"/>
</dbReference>
<dbReference type="PIRSF" id="PIRSF039123">
    <property type="entry name" value="Diphthamide_synthase"/>
    <property type="match status" value="1"/>
</dbReference>